<keyword evidence="8" id="KW-1185">Reference proteome</keyword>
<dbReference type="PROSITE" id="PS00086">
    <property type="entry name" value="CYTOCHROME_P450"/>
    <property type="match status" value="1"/>
</dbReference>
<dbReference type="PANTHER" id="PTHR24305:SF166">
    <property type="entry name" value="CYTOCHROME P450 12A4, MITOCHONDRIAL-RELATED"/>
    <property type="match status" value="1"/>
</dbReference>
<protein>
    <recommendedName>
        <fullName evidence="9">Cytochrome P450 monooxygenase-like protein</fullName>
    </recommendedName>
</protein>
<dbReference type="eggNOG" id="KOG0158">
    <property type="taxonomic scope" value="Eukaryota"/>
</dbReference>
<dbReference type="CDD" id="cd11059">
    <property type="entry name" value="CYP_fungal"/>
    <property type="match status" value="1"/>
</dbReference>
<comment type="cofactor">
    <cofactor evidence="1 5">
        <name>heme</name>
        <dbReference type="ChEBI" id="CHEBI:30413"/>
    </cofactor>
</comment>
<keyword evidence="6" id="KW-0503">Monooxygenase</keyword>
<dbReference type="InterPro" id="IPR036396">
    <property type="entry name" value="Cyt_P450_sf"/>
</dbReference>
<proteinExistence type="inferred from homology"/>
<dbReference type="InterPro" id="IPR017972">
    <property type="entry name" value="Cyt_P450_CS"/>
</dbReference>
<evidence type="ECO:0000256" key="3">
    <source>
        <dbReference type="ARBA" id="ARBA00022723"/>
    </source>
</evidence>
<evidence type="ECO:0008006" key="9">
    <source>
        <dbReference type="Google" id="ProtNLM"/>
    </source>
</evidence>
<dbReference type="Proteomes" id="UP000016933">
    <property type="component" value="Unassembled WGS sequence"/>
</dbReference>
<dbReference type="HOGENOM" id="CLU_001570_14_2_1"/>
<gene>
    <name evidence="7" type="ORF">DOTSEDRAFT_52473</name>
</gene>
<evidence type="ECO:0000256" key="5">
    <source>
        <dbReference type="PIRSR" id="PIRSR602403-1"/>
    </source>
</evidence>
<dbReference type="Gene3D" id="1.10.630.10">
    <property type="entry name" value="Cytochrome P450"/>
    <property type="match status" value="1"/>
</dbReference>
<reference evidence="7 8" key="2">
    <citation type="journal article" date="2012" name="PLoS Pathog.">
        <title>Diverse lifestyles and strategies of plant pathogenesis encoded in the genomes of eighteen Dothideomycetes fungi.</title>
        <authorList>
            <person name="Ohm R.A."/>
            <person name="Feau N."/>
            <person name="Henrissat B."/>
            <person name="Schoch C.L."/>
            <person name="Horwitz B.A."/>
            <person name="Barry K.W."/>
            <person name="Condon B.J."/>
            <person name="Copeland A.C."/>
            <person name="Dhillon B."/>
            <person name="Glaser F."/>
            <person name="Hesse C.N."/>
            <person name="Kosti I."/>
            <person name="LaButti K."/>
            <person name="Lindquist E.A."/>
            <person name="Lucas S."/>
            <person name="Salamov A.A."/>
            <person name="Bradshaw R.E."/>
            <person name="Ciuffetti L."/>
            <person name="Hamelin R.C."/>
            <person name="Kema G.H.J."/>
            <person name="Lawrence C."/>
            <person name="Scott J.A."/>
            <person name="Spatafora J.W."/>
            <person name="Turgeon B.G."/>
            <person name="de Wit P.J.G.M."/>
            <person name="Zhong S."/>
            <person name="Goodwin S.B."/>
            <person name="Grigoriev I.V."/>
        </authorList>
    </citation>
    <scope>NUCLEOTIDE SEQUENCE [LARGE SCALE GENOMIC DNA]</scope>
    <source>
        <strain evidence="8">NZE10 / CBS 128990</strain>
    </source>
</reference>
<dbReference type="GO" id="GO:0020037">
    <property type="term" value="F:heme binding"/>
    <property type="evidence" value="ECO:0007669"/>
    <property type="project" value="InterPro"/>
</dbReference>
<dbReference type="GO" id="GO:0004497">
    <property type="term" value="F:monooxygenase activity"/>
    <property type="evidence" value="ECO:0007669"/>
    <property type="project" value="UniProtKB-KW"/>
</dbReference>
<reference evidence="8" key="1">
    <citation type="journal article" date="2012" name="PLoS Genet.">
        <title>The genomes of the fungal plant pathogens Cladosporium fulvum and Dothistroma septosporum reveal adaptation to different hosts and lifestyles but also signatures of common ancestry.</title>
        <authorList>
            <person name="de Wit P.J.G.M."/>
            <person name="van der Burgt A."/>
            <person name="Oekmen B."/>
            <person name="Stergiopoulos I."/>
            <person name="Abd-Elsalam K.A."/>
            <person name="Aerts A.L."/>
            <person name="Bahkali A.H."/>
            <person name="Beenen H.G."/>
            <person name="Chettri P."/>
            <person name="Cox M.P."/>
            <person name="Datema E."/>
            <person name="de Vries R.P."/>
            <person name="Dhillon B."/>
            <person name="Ganley A.R."/>
            <person name="Griffiths S.A."/>
            <person name="Guo Y."/>
            <person name="Hamelin R.C."/>
            <person name="Henrissat B."/>
            <person name="Kabir M.S."/>
            <person name="Jashni M.K."/>
            <person name="Kema G."/>
            <person name="Klaubauf S."/>
            <person name="Lapidus A."/>
            <person name="Levasseur A."/>
            <person name="Lindquist E."/>
            <person name="Mehrabi R."/>
            <person name="Ohm R.A."/>
            <person name="Owen T.J."/>
            <person name="Salamov A."/>
            <person name="Schwelm A."/>
            <person name="Schijlen E."/>
            <person name="Sun H."/>
            <person name="van den Burg H.A."/>
            <person name="van Ham R.C.H.J."/>
            <person name="Zhang S."/>
            <person name="Goodwin S.B."/>
            <person name="Grigoriev I.V."/>
            <person name="Collemare J."/>
            <person name="Bradshaw R.E."/>
        </authorList>
    </citation>
    <scope>NUCLEOTIDE SEQUENCE [LARGE SCALE GENOMIC DNA]</scope>
    <source>
        <strain evidence="8">NZE10 / CBS 128990</strain>
    </source>
</reference>
<keyword evidence="6" id="KW-0560">Oxidoreductase</keyword>
<dbReference type="OMA" id="PETWQPK"/>
<keyword evidence="5 6" id="KW-0349">Heme</keyword>
<keyword evidence="4 5" id="KW-0408">Iron</keyword>
<evidence type="ECO:0000313" key="7">
    <source>
        <dbReference type="EMBL" id="EME45102.1"/>
    </source>
</evidence>
<accession>N1PNW3</accession>
<dbReference type="GO" id="GO:0005506">
    <property type="term" value="F:iron ion binding"/>
    <property type="evidence" value="ECO:0007669"/>
    <property type="project" value="InterPro"/>
</dbReference>
<organism evidence="7 8">
    <name type="scientific">Dothistroma septosporum (strain NZE10 / CBS 128990)</name>
    <name type="common">Red band needle blight fungus</name>
    <name type="synonym">Mycosphaerella pini</name>
    <dbReference type="NCBI Taxonomy" id="675120"/>
    <lineage>
        <taxon>Eukaryota</taxon>
        <taxon>Fungi</taxon>
        <taxon>Dikarya</taxon>
        <taxon>Ascomycota</taxon>
        <taxon>Pezizomycotina</taxon>
        <taxon>Dothideomycetes</taxon>
        <taxon>Dothideomycetidae</taxon>
        <taxon>Mycosphaerellales</taxon>
        <taxon>Mycosphaerellaceae</taxon>
        <taxon>Dothistroma</taxon>
    </lineage>
</organism>
<evidence type="ECO:0000313" key="8">
    <source>
        <dbReference type="Proteomes" id="UP000016933"/>
    </source>
</evidence>
<comment type="similarity">
    <text evidence="2 6">Belongs to the cytochrome P450 family.</text>
</comment>
<sequence length="540" mass="60042">MITIPTAAVLALLCLACYKFIIYPTILSPLAKIPIAHWSCSLSPAWILYHRQRQDDTTTVHAAHKSLGPIIRLAPNEISINSVDGGIRAVYAGGFEKGSWYSNVFSNYGVQPMFAMEGHSEHSKRKRMLSNVYAKSTLQGSVPLTTQTEILLRHRLHPRLKASAESDEPVELYDVFSAVTMDFVSGYIFGLKNGSDFIRNKEAGIKLFHDFKARQKFTFWPQEMAAFTKRLRAVGLKWLVVPTWVDRANQDIEDWLIGMCDKAEDTMQLAKTGQQISAEDYPTVYSQLRSNLTKDAAKHGQRDDLRLNIASELLDHTLAGFDTSGITLTWLAWQLSRPQNISWQKDLQAELATLDKSLSAKTIDGLPILHATLMETLRLHAAIPGNQPRITPQMPTSLGDAEAGVMFADLPPGIRVQAQAWSLHRHPTVFPDPEVWRPERWLTEDGELGNDPKMTRWFWAFGSGGRMCVGSNLAMLDMKATVVAIWGNFSTELVDDEGMVPNGGYMAEPLGVGHGGKKGMGKGRTFLKCKLQALPTPNPA</sequence>
<dbReference type="InterPro" id="IPR002403">
    <property type="entry name" value="Cyt_P450_E_grp-IV"/>
</dbReference>
<feature type="binding site" description="axial binding residue" evidence="5">
    <location>
        <position position="468"/>
    </location>
    <ligand>
        <name>heme</name>
        <dbReference type="ChEBI" id="CHEBI:30413"/>
    </ligand>
    <ligandPart>
        <name>Fe</name>
        <dbReference type="ChEBI" id="CHEBI:18248"/>
    </ligandPart>
</feature>
<evidence type="ECO:0000256" key="2">
    <source>
        <dbReference type="ARBA" id="ARBA00010617"/>
    </source>
</evidence>
<dbReference type="AlphaFoldDB" id="N1PNW3"/>
<dbReference type="PRINTS" id="PR00465">
    <property type="entry name" value="EP450IV"/>
</dbReference>
<dbReference type="InterPro" id="IPR001128">
    <property type="entry name" value="Cyt_P450"/>
</dbReference>
<name>N1PNW3_DOTSN</name>
<evidence type="ECO:0000256" key="1">
    <source>
        <dbReference type="ARBA" id="ARBA00001971"/>
    </source>
</evidence>
<evidence type="ECO:0000256" key="6">
    <source>
        <dbReference type="RuleBase" id="RU000461"/>
    </source>
</evidence>
<dbReference type="OrthoDB" id="1470350at2759"/>
<dbReference type="STRING" id="675120.N1PNW3"/>
<dbReference type="PRINTS" id="PR00385">
    <property type="entry name" value="P450"/>
</dbReference>
<dbReference type="PANTHER" id="PTHR24305">
    <property type="entry name" value="CYTOCHROME P450"/>
    <property type="match status" value="1"/>
</dbReference>
<dbReference type="EMBL" id="KB446538">
    <property type="protein sequence ID" value="EME45102.1"/>
    <property type="molecule type" value="Genomic_DNA"/>
</dbReference>
<evidence type="ECO:0000256" key="4">
    <source>
        <dbReference type="ARBA" id="ARBA00023004"/>
    </source>
</evidence>
<dbReference type="SUPFAM" id="SSF48264">
    <property type="entry name" value="Cytochrome P450"/>
    <property type="match status" value="1"/>
</dbReference>
<dbReference type="Pfam" id="PF00067">
    <property type="entry name" value="p450"/>
    <property type="match status" value="1"/>
</dbReference>
<keyword evidence="3 5" id="KW-0479">Metal-binding</keyword>
<dbReference type="GO" id="GO:0016705">
    <property type="term" value="F:oxidoreductase activity, acting on paired donors, with incorporation or reduction of molecular oxygen"/>
    <property type="evidence" value="ECO:0007669"/>
    <property type="project" value="InterPro"/>
</dbReference>
<dbReference type="InterPro" id="IPR050121">
    <property type="entry name" value="Cytochrome_P450_monoxygenase"/>
</dbReference>